<dbReference type="RefSeq" id="WP_088001197.1">
    <property type="nucleotide sequence ID" value="NZ_BMHB01000002.1"/>
</dbReference>
<dbReference type="EMBL" id="BMHB01000002">
    <property type="protein sequence ID" value="GGI16586.1"/>
    <property type="molecule type" value="Genomic_DNA"/>
</dbReference>
<gene>
    <name evidence="1" type="ORF">GCM10007380_33700</name>
</gene>
<protein>
    <submittedName>
        <fullName evidence="1">Uncharacterized protein</fullName>
    </submittedName>
</protein>
<dbReference type="Proteomes" id="UP000626244">
    <property type="component" value="Unassembled WGS sequence"/>
</dbReference>
<keyword evidence="2" id="KW-1185">Reference proteome</keyword>
<comment type="caution">
    <text evidence="1">The sequence shown here is derived from an EMBL/GenBank/DDBJ whole genome shotgun (WGS) entry which is preliminary data.</text>
</comment>
<evidence type="ECO:0000313" key="1">
    <source>
        <dbReference type="EMBL" id="GGI16586.1"/>
    </source>
</evidence>
<name>A0A8J3AU47_9BACI</name>
<reference evidence="2" key="1">
    <citation type="journal article" date="2019" name="Int. J. Syst. Evol. Microbiol.">
        <title>The Global Catalogue of Microorganisms (GCM) 10K type strain sequencing project: providing services to taxonomists for standard genome sequencing and annotation.</title>
        <authorList>
            <consortium name="The Broad Institute Genomics Platform"/>
            <consortium name="The Broad Institute Genome Sequencing Center for Infectious Disease"/>
            <person name="Wu L."/>
            <person name="Ma J."/>
        </authorList>
    </citation>
    <scope>NUCLEOTIDE SEQUENCE [LARGE SCALE GENOMIC DNA]</scope>
    <source>
        <strain evidence="2">CGMCC 1.14993</strain>
    </source>
</reference>
<sequence>MVEVNIRKKNINPRLKDKIRKCINLLNVEYKELDYTIEFYTTRDQLEKERKNKPDLDDKAYNQIFNGKFETPAITLGEKKIIKIFLFMYDNPETDFDQFIKLIVKVYHEIRHAWQNTNHLYENEPEILDIDANWEEYVRLPSEKDAYKFEEQQMNEHMLKICEIFGSEKGFKYTLHKPIRDIVYSE</sequence>
<organism evidence="1 2">
    <name type="scientific">Gottfriedia solisilvae</name>
    <dbReference type="NCBI Taxonomy" id="1516104"/>
    <lineage>
        <taxon>Bacteria</taxon>
        <taxon>Bacillati</taxon>
        <taxon>Bacillota</taxon>
        <taxon>Bacilli</taxon>
        <taxon>Bacillales</taxon>
        <taxon>Bacillaceae</taxon>
        <taxon>Gottfriedia</taxon>
    </lineage>
</organism>
<evidence type="ECO:0000313" key="2">
    <source>
        <dbReference type="Proteomes" id="UP000626244"/>
    </source>
</evidence>
<dbReference type="AlphaFoldDB" id="A0A8J3AU47"/>
<proteinExistence type="predicted"/>
<accession>A0A8J3AU47</accession>